<dbReference type="AlphaFoldDB" id="A0A183GIB4"/>
<keyword evidence="3" id="KW-1185">Reference proteome</keyword>
<accession>A0A183GIB4</accession>
<organism evidence="3 4">
    <name type="scientific">Heligmosomoides polygyrus</name>
    <name type="common">Parasitic roundworm</name>
    <dbReference type="NCBI Taxonomy" id="6339"/>
    <lineage>
        <taxon>Eukaryota</taxon>
        <taxon>Metazoa</taxon>
        <taxon>Ecdysozoa</taxon>
        <taxon>Nematoda</taxon>
        <taxon>Chromadorea</taxon>
        <taxon>Rhabditida</taxon>
        <taxon>Rhabditina</taxon>
        <taxon>Rhabditomorpha</taxon>
        <taxon>Strongyloidea</taxon>
        <taxon>Heligmosomidae</taxon>
        <taxon>Heligmosomoides</taxon>
    </lineage>
</organism>
<evidence type="ECO:0000313" key="3">
    <source>
        <dbReference type="Proteomes" id="UP000050761"/>
    </source>
</evidence>
<protein>
    <submittedName>
        <fullName evidence="4">Transmembrane protein</fullName>
    </submittedName>
</protein>
<dbReference type="Proteomes" id="UP000050761">
    <property type="component" value="Unassembled WGS sequence"/>
</dbReference>
<proteinExistence type="predicted"/>
<dbReference type="WBParaSite" id="HPBE_0002236301-mRNA-1">
    <property type="protein sequence ID" value="HPBE_0002236301-mRNA-1"/>
    <property type="gene ID" value="HPBE_0002236301"/>
</dbReference>
<accession>A0A3P8GAV6</accession>
<sequence>MLRGPSDAEADVHSQVGAESAAVGHRLSPEPFVSRATYSKHRHVALGRTLVLLYFVTLSPVAGVGKNEIRWYGDLPQPPHQAPRERVPQRVGLFRNAKHSQVVVNDFSSSVRKAVRLMIFVTF</sequence>
<dbReference type="EMBL" id="UZAH01033917">
    <property type="protein sequence ID" value="VDP32119.1"/>
    <property type="molecule type" value="Genomic_DNA"/>
</dbReference>
<reference evidence="2 3" key="1">
    <citation type="submission" date="2018-11" db="EMBL/GenBank/DDBJ databases">
        <authorList>
            <consortium name="Pathogen Informatics"/>
        </authorList>
    </citation>
    <scope>NUCLEOTIDE SEQUENCE [LARGE SCALE GENOMIC DNA]</scope>
</reference>
<name>A0A183GIB4_HELPZ</name>
<gene>
    <name evidence="2" type="ORF">HPBE_LOCUS22362</name>
</gene>
<feature type="region of interest" description="Disordered" evidence="1">
    <location>
        <begin position="1"/>
        <end position="23"/>
    </location>
</feature>
<evidence type="ECO:0000313" key="2">
    <source>
        <dbReference type="EMBL" id="VDP32119.1"/>
    </source>
</evidence>
<evidence type="ECO:0000256" key="1">
    <source>
        <dbReference type="SAM" id="MobiDB-lite"/>
    </source>
</evidence>
<evidence type="ECO:0000313" key="4">
    <source>
        <dbReference type="WBParaSite" id="HPBE_0002236301-mRNA-1"/>
    </source>
</evidence>
<reference evidence="4" key="2">
    <citation type="submission" date="2019-09" db="UniProtKB">
        <authorList>
            <consortium name="WormBaseParasite"/>
        </authorList>
    </citation>
    <scope>IDENTIFICATION</scope>
</reference>
<dbReference type="OrthoDB" id="5816980at2759"/>